<dbReference type="PANTHER" id="PTHR19375">
    <property type="entry name" value="HEAT SHOCK PROTEIN 70KDA"/>
    <property type="match status" value="1"/>
</dbReference>
<dbReference type="Gene3D" id="3.30.420.40">
    <property type="match status" value="3"/>
</dbReference>
<evidence type="ECO:0000256" key="7">
    <source>
        <dbReference type="RuleBase" id="RU003322"/>
    </source>
</evidence>
<sequence>MAIAQNLVPKAMAIDFGTSNTVIACWNPSTQQTETLTIPGLSTQTQPNPPLVPSLVYIEEATQGLFLIGQEVRDRGLDLEDEKRFFRNFKRGIGAEIQGFLPEIDGEVFTFERVGEVFLNKIITQLALRQKNLDCLILTVPVDSFEAYRLWLSKICQILPVDKIQILDEPTAAALGYGLADKEILLVVDFGGGTLDLSLVRLHQNVQAKKPLGFTLKWGNKSLAEEARQKPKTACVLAKAGQNLGGSDIDAWLADYFAKTQDIAVTPLITRLAERIKIQLSTQNQGAEVYFDDENFRTYQLELNCETFDNILNERGFFACLDECMTSLLQQGRRRGVDVADINAVLLVGGTAQLPGVQRWIKGYFEPEKIHCTNPFEAIAQGALQLAQGMEVNDFLYHSYGIRYWDYRNGRHGWHSIIKAGQVYPMSDSVELLLGASSQNQPSIELIVGELSTSASTEVYFDENNLVTRSVHSGVTRVKPLNDNLGGRIIARLNPLGYPGSDRVRVSFHVDKERFLRISVEDLLTNEILLENQLVAQLG</sequence>
<reference evidence="8 9" key="1">
    <citation type="journal article" date="2023" name="J. Phycol.">
        <title>Chrysosporum ovalisporum is synonymous with the true-branching cyanobacterium Umezakia natans (Nostocales/Aphanizomenonaceae).</title>
        <authorList>
            <person name="McGregor G.B."/>
            <person name="Sendall B.C."/>
            <person name="Niiyama Y."/>
            <person name="Tuji A."/>
            <person name="Willis A."/>
        </authorList>
    </citation>
    <scope>NUCLEOTIDE SEQUENCE [LARGE SCALE GENOMIC DNA]</scope>
    <source>
        <strain evidence="8 9">FSS-62</strain>
    </source>
</reference>
<dbReference type="Gene3D" id="2.60.34.10">
    <property type="entry name" value="Substrate Binding Domain Of DNAk, Chain A, domain 1"/>
    <property type="match status" value="1"/>
</dbReference>
<keyword evidence="4 7" id="KW-0067">ATP-binding</keyword>
<evidence type="ECO:0000256" key="2">
    <source>
        <dbReference type="ARBA" id="ARBA00022553"/>
    </source>
</evidence>
<evidence type="ECO:0000313" key="8">
    <source>
        <dbReference type="EMBL" id="MDH6062552.1"/>
    </source>
</evidence>
<dbReference type="GO" id="GO:0005524">
    <property type="term" value="F:ATP binding"/>
    <property type="evidence" value="ECO:0007669"/>
    <property type="project" value="UniProtKB-KW"/>
</dbReference>
<organism evidence="8 9">
    <name type="scientific">Umezakia ovalisporum FSS-62</name>
    <dbReference type="NCBI Taxonomy" id="2971776"/>
    <lineage>
        <taxon>Bacteria</taxon>
        <taxon>Bacillati</taxon>
        <taxon>Cyanobacteriota</taxon>
        <taxon>Cyanophyceae</taxon>
        <taxon>Nostocales</taxon>
        <taxon>Nodulariaceae</taxon>
        <taxon>Umezakia</taxon>
    </lineage>
</organism>
<evidence type="ECO:0000256" key="4">
    <source>
        <dbReference type="ARBA" id="ARBA00022840"/>
    </source>
</evidence>
<keyword evidence="6" id="KW-0143">Chaperone</keyword>
<keyword evidence="5" id="KW-0346">Stress response</keyword>
<comment type="similarity">
    <text evidence="1 7">Belongs to the heat shock protein 70 family.</text>
</comment>
<dbReference type="GO" id="GO:0140662">
    <property type="term" value="F:ATP-dependent protein folding chaperone"/>
    <property type="evidence" value="ECO:0007669"/>
    <property type="project" value="InterPro"/>
</dbReference>
<dbReference type="InterPro" id="IPR018181">
    <property type="entry name" value="Heat_shock_70_CS"/>
</dbReference>
<dbReference type="Pfam" id="PF00012">
    <property type="entry name" value="HSP70"/>
    <property type="match status" value="2"/>
</dbReference>
<evidence type="ECO:0000256" key="6">
    <source>
        <dbReference type="ARBA" id="ARBA00023186"/>
    </source>
</evidence>
<keyword evidence="3 7" id="KW-0547">Nucleotide-binding</keyword>
<dbReference type="SUPFAM" id="SSF53067">
    <property type="entry name" value="Actin-like ATPase domain"/>
    <property type="match status" value="2"/>
</dbReference>
<dbReference type="EMBL" id="JANQDL010000018">
    <property type="protein sequence ID" value="MDH6062552.1"/>
    <property type="molecule type" value="Genomic_DNA"/>
</dbReference>
<evidence type="ECO:0000256" key="5">
    <source>
        <dbReference type="ARBA" id="ARBA00023016"/>
    </source>
</evidence>
<name>A0AA43GWM2_9CYAN</name>
<evidence type="ECO:0000256" key="3">
    <source>
        <dbReference type="ARBA" id="ARBA00022741"/>
    </source>
</evidence>
<dbReference type="Proteomes" id="UP001159370">
    <property type="component" value="Unassembled WGS sequence"/>
</dbReference>
<dbReference type="InterPro" id="IPR043129">
    <property type="entry name" value="ATPase_NBD"/>
</dbReference>
<evidence type="ECO:0000256" key="1">
    <source>
        <dbReference type="ARBA" id="ARBA00007381"/>
    </source>
</evidence>
<accession>A0AA43GWM2</accession>
<dbReference type="PRINTS" id="PR00301">
    <property type="entry name" value="HEATSHOCK70"/>
</dbReference>
<dbReference type="InterPro" id="IPR029047">
    <property type="entry name" value="HSP70_peptide-bd_sf"/>
</dbReference>
<keyword evidence="2" id="KW-0597">Phosphoprotein</keyword>
<dbReference type="InterPro" id="IPR013126">
    <property type="entry name" value="Hsp_70_fam"/>
</dbReference>
<dbReference type="AlphaFoldDB" id="A0AA43GWM2"/>
<proteinExistence type="inferred from homology"/>
<dbReference type="PROSITE" id="PS00329">
    <property type="entry name" value="HSP70_2"/>
    <property type="match status" value="1"/>
</dbReference>
<evidence type="ECO:0000313" key="9">
    <source>
        <dbReference type="Proteomes" id="UP001159370"/>
    </source>
</evidence>
<protein>
    <submittedName>
        <fullName evidence="8">Hsp70 family protein</fullName>
    </submittedName>
</protein>
<dbReference type="RefSeq" id="WP_280649917.1">
    <property type="nucleotide sequence ID" value="NZ_JANQDL010000018.1"/>
</dbReference>
<comment type="caution">
    <text evidence="8">The sequence shown here is derived from an EMBL/GenBank/DDBJ whole genome shotgun (WGS) entry which is preliminary data.</text>
</comment>
<gene>
    <name evidence="8" type="ORF">NWP23_01835</name>
</gene>